<organism evidence="16 17">
    <name type="scientific">Psychrobacter phenylpyruvicus</name>
    <dbReference type="NCBI Taxonomy" id="29432"/>
    <lineage>
        <taxon>Bacteria</taxon>
        <taxon>Pseudomonadati</taxon>
        <taxon>Pseudomonadota</taxon>
        <taxon>Gammaproteobacteria</taxon>
        <taxon>Moraxellales</taxon>
        <taxon>Moraxellaceae</taxon>
        <taxon>Psychrobacter</taxon>
    </lineage>
</organism>
<feature type="transmembrane region" description="Helical" evidence="14">
    <location>
        <begin position="12"/>
        <end position="34"/>
    </location>
</feature>
<accession>A0A379LJ05</accession>
<evidence type="ECO:0000256" key="6">
    <source>
        <dbReference type="ARBA" id="ARBA00022519"/>
    </source>
</evidence>
<evidence type="ECO:0000313" key="17">
    <source>
        <dbReference type="Proteomes" id="UP000254123"/>
    </source>
</evidence>
<evidence type="ECO:0000256" key="3">
    <source>
        <dbReference type="ARBA" id="ARBA00022093"/>
    </source>
</evidence>
<sequence length="215" mass="22923">MDFASYWQYTDIVTKFLFFALIALSVASWITGILRIYHSHKLTSQVAPDLIKAVKSQSDSLATLASADRKTVAEQVLLQQIGRLRYKGEKGLSLLGTTASIAPFIGLFGTVWGIFHALHSIGQSGQAGLSQVAGPVGEALIMTGLGLGVAIPAVIFYNIVVRLNRKTLFTANDTAYSILGKTAKGESEPVTGKPVTDFTNPVISQPGEYSSTTAS</sequence>
<dbReference type="AlphaFoldDB" id="A0A379LJ05"/>
<evidence type="ECO:0000256" key="14">
    <source>
        <dbReference type="SAM" id="Phobius"/>
    </source>
</evidence>
<feature type="transmembrane region" description="Helical" evidence="14">
    <location>
        <begin position="92"/>
        <end position="119"/>
    </location>
</feature>
<evidence type="ECO:0000256" key="13">
    <source>
        <dbReference type="SAM" id="MobiDB-lite"/>
    </source>
</evidence>
<dbReference type="Proteomes" id="UP000254123">
    <property type="component" value="Unassembled WGS sequence"/>
</dbReference>
<dbReference type="RefSeq" id="WP_028859875.1">
    <property type="nucleotide sequence ID" value="NZ_CAJHAQ010000001.1"/>
</dbReference>
<dbReference type="Pfam" id="PF01618">
    <property type="entry name" value="MotA_ExbB"/>
    <property type="match status" value="1"/>
</dbReference>
<dbReference type="InterPro" id="IPR050790">
    <property type="entry name" value="ExbB/TolQ_transport"/>
</dbReference>
<comment type="function">
    <text evidence="11">Involved in the TonB-dependent energy-dependent transport of various receptor-bound substrates. Protects ExbD from proteolytic degradation and functionally stabilizes TonB.</text>
</comment>
<comment type="similarity">
    <text evidence="12">Belongs to the exbB/tolQ family.</text>
</comment>
<keyword evidence="8 12" id="KW-0653">Protein transport</keyword>
<evidence type="ECO:0000256" key="7">
    <source>
        <dbReference type="ARBA" id="ARBA00022692"/>
    </source>
</evidence>
<feature type="region of interest" description="Disordered" evidence="13">
    <location>
        <begin position="184"/>
        <end position="215"/>
    </location>
</feature>
<evidence type="ECO:0000256" key="1">
    <source>
        <dbReference type="ARBA" id="ARBA00004429"/>
    </source>
</evidence>
<feature type="compositionally biased region" description="Polar residues" evidence="13">
    <location>
        <begin position="197"/>
        <end position="215"/>
    </location>
</feature>
<reference evidence="16 17" key="1">
    <citation type="submission" date="2018-06" db="EMBL/GenBank/DDBJ databases">
        <authorList>
            <consortium name="Pathogen Informatics"/>
            <person name="Doyle S."/>
        </authorList>
    </citation>
    <scope>NUCLEOTIDE SEQUENCE [LARGE SCALE GENOMIC DNA]</scope>
    <source>
        <strain evidence="16 17">NCTC10526</strain>
    </source>
</reference>
<dbReference type="EMBL" id="UGVC01000001">
    <property type="protein sequence ID" value="SUD90586.1"/>
    <property type="molecule type" value="Genomic_DNA"/>
</dbReference>
<evidence type="ECO:0000313" key="16">
    <source>
        <dbReference type="EMBL" id="SUD90586.1"/>
    </source>
</evidence>
<dbReference type="GO" id="GO:0017038">
    <property type="term" value="P:protein import"/>
    <property type="evidence" value="ECO:0007669"/>
    <property type="project" value="TreeGrafter"/>
</dbReference>
<keyword evidence="7 14" id="KW-0812">Transmembrane</keyword>
<keyword evidence="4 12" id="KW-0813">Transport</keyword>
<dbReference type="STRING" id="1123034.GCA_000685805_02446"/>
<dbReference type="PANTHER" id="PTHR30625">
    <property type="entry name" value="PROTEIN TOLQ"/>
    <property type="match status" value="1"/>
</dbReference>
<keyword evidence="10 14" id="KW-0472">Membrane</keyword>
<evidence type="ECO:0000256" key="2">
    <source>
        <dbReference type="ARBA" id="ARBA00011471"/>
    </source>
</evidence>
<evidence type="ECO:0000256" key="8">
    <source>
        <dbReference type="ARBA" id="ARBA00022927"/>
    </source>
</evidence>
<evidence type="ECO:0000256" key="9">
    <source>
        <dbReference type="ARBA" id="ARBA00022989"/>
    </source>
</evidence>
<keyword evidence="17" id="KW-1185">Reference proteome</keyword>
<evidence type="ECO:0000259" key="15">
    <source>
        <dbReference type="Pfam" id="PF01618"/>
    </source>
</evidence>
<keyword evidence="9 14" id="KW-1133">Transmembrane helix</keyword>
<keyword evidence="5" id="KW-1003">Cell membrane</keyword>
<dbReference type="InterPro" id="IPR002898">
    <property type="entry name" value="MotA_ExbB_proton_chnl"/>
</dbReference>
<protein>
    <recommendedName>
        <fullName evidence="3">Biopolymer transport protein ExbB</fullName>
    </recommendedName>
</protein>
<evidence type="ECO:0000256" key="5">
    <source>
        <dbReference type="ARBA" id="ARBA00022475"/>
    </source>
</evidence>
<dbReference type="PANTHER" id="PTHR30625:SF14">
    <property type="entry name" value="BIOPOLYMER TRANSPORT PROTEIN EXBB"/>
    <property type="match status" value="1"/>
</dbReference>
<dbReference type="GO" id="GO:0005886">
    <property type="term" value="C:plasma membrane"/>
    <property type="evidence" value="ECO:0007669"/>
    <property type="project" value="UniProtKB-SubCell"/>
</dbReference>
<feature type="transmembrane region" description="Helical" evidence="14">
    <location>
        <begin position="139"/>
        <end position="160"/>
    </location>
</feature>
<evidence type="ECO:0000256" key="12">
    <source>
        <dbReference type="RuleBase" id="RU004057"/>
    </source>
</evidence>
<proteinExistence type="inferred from homology"/>
<evidence type="ECO:0000256" key="10">
    <source>
        <dbReference type="ARBA" id="ARBA00023136"/>
    </source>
</evidence>
<evidence type="ECO:0000256" key="4">
    <source>
        <dbReference type="ARBA" id="ARBA00022448"/>
    </source>
</evidence>
<gene>
    <name evidence="16" type="primary">tolQ_3</name>
    <name evidence="16" type="ORF">NCTC10526_00920</name>
</gene>
<comment type="subcellular location">
    <subcellularLocation>
        <location evidence="1">Cell inner membrane</location>
        <topology evidence="1">Multi-pass membrane protein</topology>
    </subcellularLocation>
    <subcellularLocation>
        <location evidence="12">Membrane</location>
        <topology evidence="12">Multi-pass membrane protein</topology>
    </subcellularLocation>
</comment>
<feature type="domain" description="MotA/TolQ/ExbB proton channel" evidence="15">
    <location>
        <begin position="65"/>
        <end position="166"/>
    </location>
</feature>
<name>A0A379LJ05_9GAMM</name>
<keyword evidence="6" id="KW-0997">Cell inner membrane</keyword>
<evidence type="ECO:0000256" key="11">
    <source>
        <dbReference type="ARBA" id="ARBA00024816"/>
    </source>
</evidence>
<comment type="subunit">
    <text evidence="2">The accessory proteins ExbB and ExbD seem to form a complex with TonB.</text>
</comment>